<protein>
    <recommendedName>
        <fullName evidence="3">Reverse transcriptase domain-containing protein</fullName>
    </recommendedName>
</protein>
<accession>A0A9P4M611</accession>
<dbReference type="PANTHER" id="PTHR37015:SF1">
    <property type="entry name" value="REVERSE TRANSCRIPTASE DOMAIN-CONTAINING PROTEIN"/>
    <property type="match status" value="1"/>
</dbReference>
<proteinExistence type="predicted"/>
<comment type="caution">
    <text evidence="1">The sequence shown here is derived from an EMBL/GenBank/DDBJ whole genome shotgun (WGS) entry which is preliminary data.</text>
</comment>
<evidence type="ECO:0000313" key="2">
    <source>
        <dbReference type="Proteomes" id="UP000799772"/>
    </source>
</evidence>
<dbReference type="PANTHER" id="PTHR37015">
    <property type="entry name" value="REVERSE TRANSCRIPTASE DOMAIN-CONTAINING PROTEIN"/>
    <property type="match status" value="1"/>
</dbReference>
<keyword evidence="2" id="KW-1185">Reference proteome</keyword>
<evidence type="ECO:0008006" key="3">
    <source>
        <dbReference type="Google" id="ProtNLM"/>
    </source>
</evidence>
<dbReference type="Proteomes" id="UP000799772">
    <property type="component" value="Unassembled WGS sequence"/>
</dbReference>
<reference evidence="1" key="1">
    <citation type="journal article" date="2020" name="Stud. Mycol.">
        <title>101 Dothideomycetes genomes: a test case for predicting lifestyles and emergence of pathogens.</title>
        <authorList>
            <person name="Haridas S."/>
            <person name="Albert R."/>
            <person name="Binder M."/>
            <person name="Bloem J."/>
            <person name="Labutti K."/>
            <person name="Salamov A."/>
            <person name="Andreopoulos B."/>
            <person name="Baker S."/>
            <person name="Barry K."/>
            <person name="Bills G."/>
            <person name="Bluhm B."/>
            <person name="Cannon C."/>
            <person name="Castanera R."/>
            <person name="Culley D."/>
            <person name="Daum C."/>
            <person name="Ezra D."/>
            <person name="Gonzalez J."/>
            <person name="Henrissat B."/>
            <person name="Kuo A."/>
            <person name="Liang C."/>
            <person name="Lipzen A."/>
            <person name="Lutzoni F."/>
            <person name="Magnuson J."/>
            <person name="Mondo S."/>
            <person name="Nolan M."/>
            <person name="Ohm R."/>
            <person name="Pangilinan J."/>
            <person name="Park H.-J."/>
            <person name="Ramirez L."/>
            <person name="Alfaro M."/>
            <person name="Sun H."/>
            <person name="Tritt A."/>
            <person name="Yoshinaga Y."/>
            <person name="Zwiers L.-H."/>
            <person name="Turgeon B."/>
            <person name="Goodwin S."/>
            <person name="Spatafora J."/>
            <person name="Crous P."/>
            <person name="Grigoriev I."/>
        </authorList>
    </citation>
    <scope>NUCLEOTIDE SEQUENCE</scope>
    <source>
        <strain evidence="1">CBS 133067</strain>
    </source>
</reference>
<dbReference type="OrthoDB" id="74545at2759"/>
<dbReference type="EMBL" id="ML978126">
    <property type="protein sequence ID" value="KAF2098425.1"/>
    <property type="molecule type" value="Genomic_DNA"/>
</dbReference>
<organism evidence="1 2">
    <name type="scientific">Rhizodiscina lignyota</name>
    <dbReference type="NCBI Taxonomy" id="1504668"/>
    <lineage>
        <taxon>Eukaryota</taxon>
        <taxon>Fungi</taxon>
        <taxon>Dikarya</taxon>
        <taxon>Ascomycota</taxon>
        <taxon>Pezizomycotina</taxon>
        <taxon>Dothideomycetes</taxon>
        <taxon>Pleosporomycetidae</taxon>
        <taxon>Aulographales</taxon>
        <taxon>Rhizodiscinaceae</taxon>
        <taxon>Rhizodiscina</taxon>
    </lineage>
</organism>
<evidence type="ECO:0000313" key="1">
    <source>
        <dbReference type="EMBL" id="KAF2098425.1"/>
    </source>
</evidence>
<name>A0A9P4M611_9PEZI</name>
<gene>
    <name evidence="1" type="ORF">NA57DRAFT_38906</name>
</gene>
<sequence>MAAADAVLSRTLRSITITKIAELEKARSSFATKKQLLFDKVDKCDTSEKRVEELLYGVEELLPKTGNVDVRAIHKFLDQSKHDSSFPKAHLNQYEARLRGALDKESQKLSLASLYSRLLTEWMDKSTSETDSSGHLSDAESNESFDMVDKKQKLHLEHLCTKFEDVVFSPLETDEAEIHAALLDLFTGQGKRGPDCSKDLEQLRKSMQRKGDIMRDIKSPFTTEQLKLCLSGTLQESLFNENKKRTIREFMDNEVVLEEIADVLNMRYNDIENWEWWAPQEGIYVYPRRDLNGKYRIWMDEDVLQAILIYYIGTEWCVSLKESLKRVASHWWSWDQPSKEDERLADRRRRRYKSSQDRCLIREKRDNYLDQFFLALLPGNFEPEDSYDEVEARKPGAGNVKQKLLRVAATEIFLEQKQRGKVAVICTDLKWFATALSHQTIITVMRFIGVPDFWITWFKKFLEAPLNTDLARGDHASGTKGPRIRKRGVPLAHSTEKLTGELVLFFLDFAVFRETGLLLHRLHDDLWVWGDPEKVAQAWRVIKDLAKILGLEFNLDKTGSVYLLSEGMAKDEAVAAALPKGPVSIGLLGLDPKSGKWEINQNVVSAHVQQLGKLLADSESILSWVHTWNSCIGRFFGNTFGHPAACFGREHVDNVLATYRSMQERLFHDQPEGKRDVASFLKDTIRTRFDHKVLDSFLWLPEDRGGLGMQNPFIRPLLMRSVLDASPDETYEAFLKEELSLYERQKARFLALGEKERIHRFKDITDEATDKQRLEPPHDFMSFDEFTAHRERDSLLLLDLYSKFTAEATETGLRLEGPKPCDVPKTRNVWKALETQSSEMTWTMQQYQVEVLRQVGVGQRLIPRGFLPLGVMKMMRERRVAWRMVL</sequence>
<dbReference type="AlphaFoldDB" id="A0A9P4M611"/>